<comment type="caution">
    <text evidence="2">The sequence shown here is derived from an EMBL/GenBank/DDBJ whole genome shotgun (WGS) entry which is preliminary data.</text>
</comment>
<gene>
    <name evidence="2" type="ORF">CLV59_10410</name>
</gene>
<keyword evidence="1" id="KW-0732">Signal</keyword>
<dbReference type="AlphaFoldDB" id="A0A327VXR8"/>
<reference evidence="2 3" key="1">
    <citation type="submission" date="2018-06" db="EMBL/GenBank/DDBJ databases">
        <title>Genomic Encyclopedia of Archaeal and Bacterial Type Strains, Phase II (KMG-II): from individual species to whole genera.</title>
        <authorList>
            <person name="Goeker M."/>
        </authorList>
    </citation>
    <scope>NUCLEOTIDE SEQUENCE [LARGE SCALE GENOMIC DNA]</scope>
    <source>
        <strain evidence="2 3">DSM 29821</strain>
    </source>
</reference>
<dbReference type="CDD" id="cd14789">
    <property type="entry name" value="Tiki"/>
    <property type="match status" value="1"/>
</dbReference>
<sequence length="282" mass="31471">MKKILLFTLVLFTTLGSQAQESSLLWKISGKGLKQPSWLYGTYHLLCKDEINISPAAKQAFANASTLYLEMNMADPKFAANMQQMLAPKPENDLRKAMSASDFQVFSTYIRDSFHMDATQLIHFKPLVLISLLMVHHMSCPPTGVEQEFIEMAKAANKPVAGLESLETQLKIFDIIPDSIQMADIIKDIKDPEAARIRDEQTKKYYASGDVDKIFDYALGESSFADYATILLYNRNKNWIPVIADAASKGSTFFAFGAGHLGGEEGVIKLLRKQGYTVEPVK</sequence>
<dbReference type="RefSeq" id="WP_111592355.1">
    <property type="nucleotide sequence ID" value="NZ_QLMA01000004.1"/>
</dbReference>
<dbReference type="PANTHER" id="PTHR40590">
    <property type="entry name" value="CYTOPLASMIC PROTEIN-RELATED"/>
    <property type="match status" value="1"/>
</dbReference>
<evidence type="ECO:0000256" key="1">
    <source>
        <dbReference type="SAM" id="SignalP"/>
    </source>
</evidence>
<dbReference type="Pfam" id="PF01963">
    <property type="entry name" value="TraB_PrgY_gumN"/>
    <property type="match status" value="1"/>
</dbReference>
<dbReference type="EMBL" id="QLMA01000004">
    <property type="protein sequence ID" value="RAJ81787.1"/>
    <property type="molecule type" value="Genomic_DNA"/>
</dbReference>
<protein>
    <recommendedName>
        <fullName evidence="4">TraB family protein</fullName>
    </recommendedName>
</protein>
<evidence type="ECO:0000313" key="2">
    <source>
        <dbReference type="EMBL" id="RAJ81787.1"/>
    </source>
</evidence>
<accession>A0A327VXR8</accession>
<dbReference type="PANTHER" id="PTHR40590:SF1">
    <property type="entry name" value="CYTOPLASMIC PROTEIN"/>
    <property type="match status" value="1"/>
</dbReference>
<evidence type="ECO:0000313" key="3">
    <source>
        <dbReference type="Proteomes" id="UP000249819"/>
    </source>
</evidence>
<dbReference type="Proteomes" id="UP000249819">
    <property type="component" value="Unassembled WGS sequence"/>
</dbReference>
<feature type="signal peptide" evidence="1">
    <location>
        <begin position="1"/>
        <end position="19"/>
    </location>
</feature>
<dbReference type="InterPro" id="IPR002816">
    <property type="entry name" value="TraB/PrgY/GumN_fam"/>
</dbReference>
<proteinExistence type="predicted"/>
<name>A0A327VXR8_9BACT</name>
<organism evidence="2 3">
    <name type="scientific">Chitinophaga dinghuensis</name>
    <dbReference type="NCBI Taxonomy" id="1539050"/>
    <lineage>
        <taxon>Bacteria</taxon>
        <taxon>Pseudomonadati</taxon>
        <taxon>Bacteroidota</taxon>
        <taxon>Chitinophagia</taxon>
        <taxon>Chitinophagales</taxon>
        <taxon>Chitinophagaceae</taxon>
        <taxon>Chitinophaga</taxon>
    </lineage>
</organism>
<evidence type="ECO:0008006" key="4">
    <source>
        <dbReference type="Google" id="ProtNLM"/>
    </source>
</evidence>
<dbReference type="InterPro" id="IPR047111">
    <property type="entry name" value="YbaP-like"/>
</dbReference>
<feature type="chain" id="PRO_5016459661" description="TraB family protein" evidence="1">
    <location>
        <begin position="20"/>
        <end position="282"/>
    </location>
</feature>
<dbReference type="OrthoDB" id="9798714at2"/>
<keyword evidence="3" id="KW-1185">Reference proteome</keyword>